<proteinExistence type="predicted"/>
<dbReference type="Proteomes" id="UP000501690">
    <property type="component" value="Linkage Group LG9"/>
</dbReference>
<reference evidence="2 3" key="1">
    <citation type="submission" date="2019-04" db="EMBL/GenBank/DDBJ databases">
        <title>An improved genome assembly and genetic linkage map for asparagus bean, Vigna unguiculata ssp. sesquipedialis.</title>
        <authorList>
            <person name="Xia Q."/>
            <person name="Zhang R."/>
            <person name="Dong Y."/>
        </authorList>
    </citation>
    <scope>NUCLEOTIDE SEQUENCE [LARGE SCALE GENOMIC DNA]</scope>
    <source>
        <tissue evidence="2">Leaf</tissue>
    </source>
</reference>
<protein>
    <submittedName>
        <fullName evidence="2">Uncharacterized protein</fullName>
    </submittedName>
</protein>
<sequence>MENALCKSSSQVERTNANVRKLEVEIVVLRKEMEVARLRAAESATSSQEVSRRERKTQMKFQSWEKQKSSFQEELMAEKHKLAQFQ</sequence>
<dbReference type="InterPro" id="IPR046934">
    <property type="entry name" value="PIR2-like"/>
</dbReference>
<evidence type="ECO:0000313" key="3">
    <source>
        <dbReference type="Proteomes" id="UP000501690"/>
    </source>
</evidence>
<dbReference type="AlphaFoldDB" id="A0A4D6N457"/>
<feature type="coiled-coil region" evidence="1">
    <location>
        <begin position="12"/>
        <end position="39"/>
    </location>
</feature>
<gene>
    <name evidence="2" type="ORF">DEO72_LG9g1821</name>
</gene>
<dbReference type="EMBL" id="CP039353">
    <property type="protein sequence ID" value="QCE06807.1"/>
    <property type="molecule type" value="Genomic_DNA"/>
</dbReference>
<keyword evidence="3" id="KW-1185">Reference proteome</keyword>
<organism evidence="2 3">
    <name type="scientific">Vigna unguiculata</name>
    <name type="common">Cowpea</name>
    <dbReference type="NCBI Taxonomy" id="3917"/>
    <lineage>
        <taxon>Eukaryota</taxon>
        <taxon>Viridiplantae</taxon>
        <taxon>Streptophyta</taxon>
        <taxon>Embryophyta</taxon>
        <taxon>Tracheophyta</taxon>
        <taxon>Spermatophyta</taxon>
        <taxon>Magnoliopsida</taxon>
        <taxon>eudicotyledons</taxon>
        <taxon>Gunneridae</taxon>
        <taxon>Pentapetalae</taxon>
        <taxon>rosids</taxon>
        <taxon>fabids</taxon>
        <taxon>Fabales</taxon>
        <taxon>Fabaceae</taxon>
        <taxon>Papilionoideae</taxon>
        <taxon>50 kb inversion clade</taxon>
        <taxon>NPAAA clade</taxon>
        <taxon>indigoferoid/millettioid clade</taxon>
        <taxon>Phaseoleae</taxon>
        <taxon>Vigna</taxon>
    </lineage>
</organism>
<dbReference type="PANTHER" id="PTHR46405">
    <property type="entry name" value="OS05G0141500 PROTEIN"/>
    <property type="match status" value="1"/>
</dbReference>
<dbReference type="PANTHER" id="PTHR46405:SF2">
    <property type="entry name" value="OS05G0141500 PROTEIN"/>
    <property type="match status" value="1"/>
</dbReference>
<accession>A0A4D6N457</accession>
<evidence type="ECO:0000256" key="1">
    <source>
        <dbReference type="SAM" id="Coils"/>
    </source>
</evidence>
<name>A0A4D6N457_VIGUN</name>
<evidence type="ECO:0000313" key="2">
    <source>
        <dbReference type="EMBL" id="QCE06807.1"/>
    </source>
</evidence>
<keyword evidence="1" id="KW-0175">Coiled coil</keyword>